<feature type="compositionally biased region" description="Basic and acidic residues" evidence="6">
    <location>
        <begin position="288"/>
        <end position="297"/>
    </location>
</feature>
<evidence type="ECO:0000259" key="7">
    <source>
        <dbReference type="PROSITE" id="PS50172"/>
    </source>
</evidence>
<dbReference type="GO" id="GO:0005634">
    <property type="term" value="C:nucleus"/>
    <property type="evidence" value="ECO:0000318"/>
    <property type="project" value="GO_Central"/>
</dbReference>
<feature type="domain" description="BRCT" evidence="7">
    <location>
        <begin position="345"/>
        <end position="433"/>
    </location>
</feature>
<dbReference type="EMBL" id="GL871095">
    <property type="protein sequence ID" value="EGC34490.1"/>
    <property type="molecule type" value="Genomic_DNA"/>
</dbReference>
<dbReference type="FunFam" id="3.40.50.10190:FF:000008">
    <property type="entry name" value="X-ray repair cross complementing 1"/>
    <property type="match status" value="1"/>
</dbReference>
<dbReference type="PROSITE" id="PS50172">
    <property type="entry name" value="BRCT"/>
    <property type="match status" value="2"/>
</dbReference>
<dbReference type="InterPro" id="IPR002706">
    <property type="entry name" value="Xrcc1_N"/>
</dbReference>
<dbReference type="Pfam" id="PF00533">
    <property type="entry name" value="BRCT"/>
    <property type="match status" value="2"/>
</dbReference>
<evidence type="ECO:0000256" key="6">
    <source>
        <dbReference type="SAM" id="MobiDB-lite"/>
    </source>
</evidence>
<dbReference type="Gene3D" id="3.40.50.10190">
    <property type="entry name" value="BRCT domain"/>
    <property type="match status" value="2"/>
</dbReference>
<dbReference type="KEGG" id="dpp:DICPUDRAFT_79761"/>
<protein>
    <recommendedName>
        <fullName evidence="7">BRCT domain-containing protein</fullName>
    </recommendedName>
</protein>
<dbReference type="AlphaFoldDB" id="F0ZNI1"/>
<dbReference type="CDD" id="cd17725">
    <property type="entry name" value="BRCT_XRCC1_rpt1"/>
    <property type="match status" value="1"/>
</dbReference>
<dbReference type="GO" id="GO:0000012">
    <property type="term" value="P:single strand break repair"/>
    <property type="evidence" value="ECO:0007669"/>
    <property type="project" value="InterPro"/>
</dbReference>
<dbReference type="InterPro" id="IPR036420">
    <property type="entry name" value="BRCT_dom_sf"/>
</dbReference>
<feature type="compositionally biased region" description="Acidic residues" evidence="6">
    <location>
        <begin position="276"/>
        <end position="287"/>
    </location>
</feature>
<dbReference type="Proteomes" id="UP000001064">
    <property type="component" value="Unassembled WGS sequence"/>
</dbReference>
<name>F0ZNI1_DICPU</name>
<dbReference type="GO" id="GO:0006303">
    <property type="term" value="P:double-strand break repair via nonhomologous end joining"/>
    <property type="evidence" value="ECO:0007669"/>
    <property type="project" value="InterPro"/>
</dbReference>
<dbReference type="PANTHER" id="PTHR11370:SF5">
    <property type="entry name" value="DNA REPAIR PROTEIN XRCC1"/>
    <property type="match status" value="1"/>
</dbReference>
<keyword evidence="4" id="KW-0234">DNA repair</keyword>
<dbReference type="InterPro" id="IPR001357">
    <property type="entry name" value="BRCT_dom"/>
</dbReference>
<dbReference type="VEuPathDB" id="AmoebaDB:DICPUDRAFT_79761"/>
<keyword evidence="3" id="KW-0227">DNA damage</keyword>
<comment type="subcellular location">
    <subcellularLocation>
        <location evidence="1">Nucleus</location>
    </subcellularLocation>
</comment>
<feature type="domain" description="BRCT" evidence="7">
    <location>
        <begin position="701"/>
        <end position="791"/>
    </location>
</feature>
<dbReference type="InParanoid" id="F0ZNI1"/>
<evidence type="ECO:0000256" key="4">
    <source>
        <dbReference type="ARBA" id="ARBA00023204"/>
    </source>
</evidence>
<dbReference type="GeneID" id="10499737"/>
<feature type="region of interest" description="Disordered" evidence="6">
    <location>
        <begin position="534"/>
        <end position="604"/>
    </location>
</feature>
<dbReference type="SUPFAM" id="SSF52113">
    <property type="entry name" value="BRCT domain"/>
    <property type="match status" value="2"/>
</dbReference>
<keyword evidence="9" id="KW-1185">Reference proteome</keyword>
<dbReference type="OrthoDB" id="25840at2759"/>
<evidence type="ECO:0000313" key="8">
    <source>
        <dbReference type="EMBL" id="EGC34490.1"/>
    </source>
</evidence>
<dbReference type="PANTHER" id="PTHR11370">
    <property type="entry name" value="DNA-REPAIR PROTEIN XRCC1"/>
    <property type="match status" value="1"/>
</dbReference>
<evidence type="ECO:0000256" key="3">
    <source>
        <dbReference type="ARBA" id="ARBA00022763"/>
    </source>
</evidence>
<dbReference type="SMART" id="SM00292">
    <property type="entry name" value="BRCT"/>
    <property type="match status" value="2"/>
</dbReference>
<feature type="region of interest" description="Disordered" evidence="6">
    <location>
        <begin position="436"/>
        <end position="506"/>
    </location>
</feature>
<feature type="compositionally biased region" description="Basic residues" evidence="6">
    <location>
        <begin position="539"/>
        <end position="550"/>
    </location>
</feature>
<feature type="compositionally biased region" description="Polar residues" evidence="6">
    <location>
        <begin position="563"/>
        <end position="573"/>
    </location>
</feature>
<evidence type="ECO:0000256" key="1">
    <source>
        <dbReference type="ARBA" id="ARBA00004123"/>
    </source>
</evidence>
<gene>
    <name evidence="8" type="ORF">DICPUDRAFT_79761</name>
</gene>
<dbReference type="GO" id="GO:0003684">
    <property type="term" value="F:damaged DNA binding"/>
    <property type="evidence" value="ECO:0007669"/>
    <property type="project" value="InterPro"/>
</dbReference>
<sequence>MLPINSDSITTQPPLRLIDSSVSSCSSESEHYKSINVLVEDTYRVWQTKDKTDKAYIELQFPSPTQIKQIEITNGGSAFIEILVGLVTWEPTEFQVLVPLTNFMTFSESTNKVNRNKTKVFDCKQFSQQTIPRKWERIRIVCTQPWSLDNLGIGSIKIYGPVKKQASSIKLVEPENISMTDTSLNDSRATNTSIETEPTAFKTDSTQVLNFIPAELTKGNSNLGKISKGATLALNNPLPGQVLIISKKSTVNSSNNNNLNNSGTDVSMETKKVETVEIETEEENEEEKTDRINQDQLKKKKLKSNIKENITQQNNVNNENDGETDQEGDNLQILSTPKQQKKLTSFGNLLKGVVLVIGGIVNPQKGELRDKAIEMGAEYKPDWCREATHLVTPFDNTPKFKEAKKAGGSIVNPDWIEDCYKLKSRLPIGKYTFRSNNSEATQSTPKKDKIGKSISTTEKKRKRKGDPTSDDSEDDSHIPNEYDYNDGFIDNSFSSSEKSDRDPDDIVFDKENVNDLLQDGLDYLQRAYHYKPKGEIHHNTHHKKQKSSHKKNNDHDNDGDDNQGSYKSSSSYRPNKYYNEEYDVQKSSSSSPPPIKYKPKPPKAEEFDEDLLFERSNTIQMTAEEVKSELDRIKSNNNIKGTVQEKANGAKDNIIASLGDTDEDNDEKPIAYNKPSNNLPKANNNLGELKDLKGKEYILKPLPSFFDGFEFYLSLKDEASRKSVTRLIIAYKGIISTKPTTNTKFIITDRAWDRSFDITKKNFPNVLFLAPSFVVQSDTYQKLSTVDKHIISKV</sequence>
<proteinExistence type="predicted"/>
<dbReference type="eggNOG" id="KOG3226">
    <property type="taxonomic scope" value="Eukaryota"/>
</dbReference>
<dbReference type="Gene3D" id="2.60.120.260">
    <property type="entry name" value="Galactose-binding domain-like"/>
    <property type="match status" value="1"/>
</dbReference>
<dbReference type="FunFam" id="2.60.120.260:FF:000025">
    <property type="entry name" value="DNA repair protein XRCC1 isoform X1"/>
    <property type="match status" value="1"/>
</dbReference>
<evidence type="ECO:0000256" key="5">
    <source>
        <dbReference type="ARBA" id="ARBA00023242"/>
    </source>
</evidence>
<dbReference type="FunCoup" id="F0ZNI1">
    <property type="interactions" value="341"/>
</dbReference>
<dbReference type="SUPFAM" id="SSF49785">
    <property type="entry name" value="Galactose-binding domain-like"/>
    <property type="match status" value="1"/>
</dbReference>
<dbReference type="RefSeq" id="XP_003288979.1">
    <property type="nucleotide sequence ID" value="XM_003288931.1"/>
</dbReference>
<dbReference type="OMA" id="KPDWCRE"/>
<reference evidence="9" key="1">
    <citation type="journal article" date="2011" name="Genome Biol.">
        <title>Comparative genomics of the social amoebae Dictyostelium discoideum and Dictyostelium purpureum.</title>
        <authorList>
            <consortium name="US DOE Joint Genome Institute (JGI-PGF)"/>
            <person name="Sucgang R."/>
            <person name="Kuo A."/>
            <person name="Tian X."/>
            <person name="Salerno W."/>
            <person name="Parikh A."/>
            <person name="Feasley C.L."/>
            <person name="Dalin E."/>
            <person name="Tu H."/>
            <person name="Huang E."/>
            <person name="Barry K."/>
            <person name="Lindquist E."/>
            <person name="Shapiro H."/>
            <person name="Bruce D."/>
            <person name="Schmutz J."/>
            <person name="Salamov A."/>
            <person name="Fey P."/>
            <person name="Gaudet P."/>
            <person name="Anjard C."/>
            <person name="Babu M.M."/>
            <person name="Basu S."/>
            <person name="Bushmanova Y."/>
            <person name="van der Wel H."/>
            <person name="Katoh-Kurasawa M."/>
            <person name="Dinh C."/>
            <person name="Coutinho P.M."/>
            <person name="Saito T."/>
            <person name="Elias M."/>
            <person name="Schaap P."/>
            <person name="Kay R.R."/>
            <person name="Henrissat B."/>
            <person name="Eichinger L."/>
            <person name="Rivero F."/>
            <person name="Putnam N.H."/>
            <person name="West C.M."/>
            <person name="Loomis W.F."/>
            <person name="Chisholm R.L."/>
            <person name="Shaulsky G."/>
            <person name="Strassmann J.E."/>
            <person name="Queller D.C."/>
            <person name="Kuspa A."/>
            <person name="Grigoriev I.V."/>
        </authorList>
    </citation>
    <scope>NUCLEOTIDE SEQUENCE [LARGE SCALE GENOMIC DNA]</scope>
    <source>
        <strain evidence="9">QSDP1</strain>
    </source>
</reference>
<dbReference type="InterPro" id="IPR045080">
    <property type="entry name" value="BRCT_XRCC1_rpt1"/>
</dbReference>
<evidence type="ECO:0000313" key="9">
    <source>
        <dbReference type="Proteomes" id="UP000001064"/>
    </source>
</evidence>
<dbReference type="InterPro" id="IPR008979">
    <property type="entry name" value="Galactose-bd-like_sf"/>
</dbReference>
<feature type="region of interest" description="Disordered" evidence="6">
    <location>
        <begin position="251"/>
        <end position="329"/>
    </location>
</feature>
<keyword evidence="2" id="KW-0677">Repeat</keyword>
<dbReference type="GO" id="GO:0006284">
    <property type="term" value="P:base-excision repair"/>
    <property type="evidence" value="ECO:0000318"/>
    <property type="project" value="GO_Central"/>
</dbReference>
<feature type="compositionally biased region" description="Low complexity" evidence="6">
    <location>
        <begin position="252"/>
        <end position="262"/>
    </location>
</feature>
<dbReference type="Pfam" id="PF01834">
    <property type="entry name" value="XRCC1_N"/>
    <property type="match status" value="1"/>
</dbReference>
<dbReference type="STRING" id="5786.F0ZNI1"/>
<feature type="compositionally biased region" description="Low complexity" evidence="6">
    <location>
        <begin position="308"/>
        <end position="319"/>
    </location>
</feature>
<organism evidence="8 9">
    <name type="scientific">Dictyostelium purpureum</name>
    <name type="common">Slime mold</name>
    <dbReference type="NCBI Taxonomy" id="5786"/>
    <lineage>
        <taxon>Eukaryota</taxon>
        <taxon>Amoebozoa</taxon>
        <taxon>Evosea</taxon>
        <taxon>Eumycetozoa</taxon>
        <taxon>Dictyostelia</taxon>
        <taxon>Dictyosteliales</taxon>
        <taxon>Dictyosteliaceae</taxon>
        <taxon>Dictyostelium</taxon>
    </lineage>
</organism>
<keyword evidence="5" id="KW-0539">Nucleus</keyword>
<evidence type="ECO:0000256" key="2">
    <source>
        <dbReference type="ARBA" id="ARBA00022737"/>
    </source>
</evidence>
<accession>F0ZNI1</accession>